<organism evidence="7 8">
    <name type="scientific">Anaerotruncus colihominis</name>
    <dbReference type="NCBI Taxonomy" id="169435"/>
    <lineage>
        <taxon>Bacteria</taxon>
        <taxon>Bacillati</taxon>
        <taxon>Bacillota</taxon>
        <taxon>Clostridia</taxon>
        <taxon>Eubacteriales</taxon>
        <taxon>Oscillospiraceae</taxon>
        <taxon>Anaerotruncus</taxon>
    </lineage>
</organism>
<dbReference type="AlphaFoldDB" id="A0A174Q9J7"/>
<evidence type="ECO:0000256" key="5">
    <source>
        <dbReference type="HAMAP-Rule" id="MF_00081"/>
    </source>
</evidence>
<dbReference type="SUPFAM" id="SSF46785">
    <property type="entry name" value="Winged helix' DNA-binding domain"/>
    <property type="match status" value="1"/>
</dbReference>
<name>A0A174Q9J7_9FIRM</name>
<accession>A0A174Q9J7</accession>
<dbReference type="OrthoDB" id="9783139at2"/>
<keyword evidence="2 5" id="KW-0805">Transcription regulation</keyword>
<dbReference type="NCBIfam" id="TIGR00331">
    <property type="entry name" value="hrcA"/>
    <property type="match status" value="1"/>
</dbReference>
<proteinExistence type="inferred from homology"/>
<dbReference type="GO" id="GO:0003677">
    <property type="term" value="F:DNA binding"/>
    <property type="evidence" value="ECO:0007669"/>
    <property type="project" value="InterPro"/>
</dbReference>
<dbReference type="HAMAP" id="MF_00081">
    <property type="entry name" value="HrcA"/>
    <property type="match status" value="1"/>
</dbReference>
<feature type="domain" description="Heat-inducible transcription repressor HrcA C-terminal" evidence="6">
    <location>
        <begin position="115"/>
        <end position="331"/>
    </location>
</feature>
<dbReference type="Pfam" id="PF01628">
    <property type="entry name" value="HrcA"/>
    <property type="match status" value="1"/>
</dbReference>
<dbReference type="PANTHER" id="PTHR34824">
    <property type="entry name" value="HEAT-INDUCIBLE TRANSCRIPTION REPRESSOR HRCA"/>
    <property type="match status" value="1"/>
</dbReference>
<dbReference type="GO" id="GO:0045892">
    <property type="term" value="P:negative regulation of DNA-templated transcription"/>
    <property type="evidence" value="ECO:0007669"/>
    <property type="project" value="UniProtKB-UniRule"/>
</dbReference>
<dbReference type="Proteomes" id="UP000095765">
    <property type="component" value="Unassembled WGS sequence"/>
</dbReference>
<sequence length="352" mass="38676">MSAKASGVRSLKLDIRKLKILTAIVETYIETGEPVSSKMLTEKLGLQVSSATIRNDMAALFEMGLLEQPHTSAGRVPSHLGYRIYVDQLMRCEPLSDEERREIDALFNVRDPDPDKLLEDAAEALADYTNCATVSTTITPRTVQVKRIEIVPAGARTVVVLVIATNGVIKNKVCRVDFRLTNELVGFLNQFANGRLVGKPVSEISQYYVNSIAVTLGEYSAPFVPVLATIYELCREISEGQFYTSGGANLLGYKEFGDIARELLLTMNSRSDLLGVLASRDDAVFISIGKENSKSELADTSVVVTHYKIGEQNSGAIGVIGPVRMDYAKIIPHLEYFSQTLGKLLAETFEQE</sequence>
<reference evidence="7 8" key="1">
    <citation type="submission" date="2015-09" db="EMBL/GenBank/DDBJ databases">
        <authorList>
            <consortium name="Pathogen Informatics"/>
        </authorList>
    </citation>
    <scope>NUCLEOTIDE SEQUENCE [LARGE SCALE GENOMIC DNA]</scope>
    <source>
        <strain evidence="7 8">2789STDY5834939</strain>
    </source>
</reference>
<dbReference type="PANTHER" id="PTHR34824:SF1">
    <property type="entry name" value="HEAT-INDUCIBLE TRANSCRIPTION REPRESSOR HRCA"/>
    <property type="match status" value="1"/>
</dbReference>
<protein>
    <recommendedName>
        <fullName evidence="5">Heat-inducible transcription repressor HrcA</fullName>
    </recommendedName>
</protein>
<dbReference type="InterPro" id="IPR029016">
    <property type="entry name" value="GAF-like_dom_sf"/>
</dbReference>
<evidence type="ECO:0000313" key="8">
    <source>
        <dbReference type="Proteomes" id="UP000095765"/>
    </source>
</evidence>
<evidence type="ECO:0000259" key="6">
    <source>
        <dbReference type="Pfam" id="PF01628"/>
    </source>
</evidence>
<evidence type="ECO:0000256" key="1">
    <source>
        <dbReference type="ARBA" id="ARBA00022491"/>
    </source>
</evidence>
<dbReference type="InterPro" id="IPR036390">
    <property type="entry name" value="WH_DNA-bd_sf"/>
</dbReference>
<dbReference type="PIRSF" id="PIRSF005485">
    <property type="entry name" value="HrcA"/>
    <property type="match status" value="1"/>
</dbReference>
<dbReference type="InterPro" id="IPR036388">
    <property type="entry name" value="WH-like_DNA-bd_sf"/>
</dbReference>
<gene>
    <name evidence="5 7" type="primary">hrcA</name>
    <name evidence="7" type="ORF">ERS852551_01584</name>
</gene>
<keyword evidence="4 5" id="KW-0804">Transcription</keyword>
<dbReference type="EMBL" id="CZBE01000009">
    <property type="protein sequence ID" value="CUP68167.1"/>
    <property type="molecule type" value="Genomic_DNA"/>
</dbReference>
<dbReference type="InterPro" id="IPR002571">
    <property type="entry name" value="HrcA"/>
</dbReference>
<dbReference type="InterPro" id="IPR023120">
    <property type="entry name" value="WHTH_transcript_rep_HrcA_IDD"/>
</dbReference>
<keyword evidence="1 5" id="KW-0678">Repressor</keyword>
<dbReference type="Gene3D" id="1.10.10.10">
    <property type="entry name" value="Winged helix-like DNA-binding domain superfamily/Winged helix DNA-binding domain"/>
    <property type="match status" value="1"/>
</dbReference>
<evidence type="ECO:0000256" key="4">
    <source>
        <dbReference type="ARBA" id="ARBA00023163"/>
    </source>
</evidence>
<keyword evidence="3 5" id="KW-0346">Stress response</keyword>
<dbReference type="InterPro" id="IPR021153">
    <property type="entry name" value="HrcA_C"/>
</dbReference>
<evidence type="ECO:0000313" key="7">
    <source>
        <dbReference type="EMBL" id="CUP68167.1"/>
    </source>
</evidence>
<dbReference type="Gene3D" id="3.30.450.40">
    <property type="match status" value="1"/>
</dbReference>
<evidence type="ECO:0000256" key="2">
    <source>
        <dbReference type="ARBA" id="ARBA00023015"/>
    </source>
</evidence>
<dbReference type="SUPFAM" id="SSF55781">
    <property type="entry name" value="GAF domain-like"/>
    <property type="match status" value="1"/>
</dbReference>
<comment type="function">
    <text evidence="5">Negative regulator of class I heat shock genes (grpE-dnaK-dnaJ and groELS operons). Prevents heat-shock induction of these operons.</text>
</comment>
<evidence type="ECO:0000256" key="3">
    <source>
        <dbReference type="ARBA" id="ARBA00023016"/>
    </source>
</evidence>
<dbReference type="Gene3D" id="3.30.390.60">
    <property type="entry name" value="Heat-inducible transcription repressor hrca homolog, domain 3"/>
    <property type="match status" value="1"/>
</dbReference>
<comment type="similarity">
    <text evidence="5">Belongs to the HrcA family.</text>
</comment>